<dbReference type="eggNOG" id="ENOG50333C3">
    <property type="taxonomic scope" value="Bacteria"/>
</dbReference>
<dbReference type="STRING" id="235985.SAMN05414137_115192"/>
<dbReference type="EMBL" id="FOAZ01000015">
    <property type="protein sequence ID" value="SEL94313.1"/>
    <property type="molecule type" value="Genomic_DNA"/>
</dbReference>
<reference evidence="3" key="1">
    <citation type="submission" date="2016-10" db="EMBL/GenBank/DDBJ databases">
        <authorList>
            <person name="Varghese N."/>
        </authorList>
    </citation>
    <scope>NUCLEOTIDE SEQUENCE [LARGE SCALE GENOMIC DNA]</scope>
    <source>
        <strain evidence="3">DSM 45096 / BCRC 16803 / CGMCC 4.1857 / CIP 109030 / JCM 12277 / KCTC 19219 / NBRC 100920 / 33214</strain>
    </source>
</reference>
<dbReference type="InterPro" id="IPR007278">
    <property type="entry name" value="DUF397"/>
</dbReference>
<organism evidence="2 3">
    <name type="scientific">Streptacidiphilus jiangxiensis</name>
    <dbReference type="NCBI Taxonomy" id="235985"/>
    <lineage>
        <taxon>Bacteria</taxon>
        <taxon>Bacillati</taxon>
        <taxon>Actinomycetota</taxon>
        <taxon>Actinomycetes</taxon>
        <taxon>Kitasatosporales</taxon>
        <taxon>Streptomycetaceae</taxon>
        <taxon>Streptacidiphilus</taxon>
    </lineage>
</organism>
<dbReference type="Proteomes" id="UP000183015">
    <property type="component" value="Unassembled WGS sequence"/>
</dbReference>
<proteinExistence type="predicted"/>
<name>A0A1H7UBC2_STRJI</name>
<feature type="domain" description="DUF397" evidence="1">
    <location>
        <begin position="43"/>
        <end position="87"/>
    </location>
</feature>
<keyword evidence="3" id="KW-1185">Reference proteome</keyword>
<dbReference type="AlphaFoldDB" id="A0A1H7UBC2"/>
<sequence>MASDAFFDVTAEAGVVTQRGPIGVGVEERKPQLDLNGVEWLSSSQGVGDVQIAFVDGYIAMRDGRSPEGPALIFTPAEWNAFVLGARDGEFDLT</sequence>
<dbReference type="Pfam" id="PF04149">
    <property type="entry name" value="DUF397"/>
    <property type="match status" value="1"/>
</dbReference>
<evidence type="ECO:0000313" key="3">
    <source>
        <dbReference type="Proteomes" id="UP000183015"/>
    </source>
</evidence>
<accession>A0A1H7UBC2</accession>
<evidence type="ECO:0000259" key="1">
    <source>
        <dbReference type="Pfam" id="PF04149"/>
    </source>
</evidence>
<evidence type="ECO:0000313" key="2">
    <source>
        <dbReference type="EMBL" id="SEL94313.1"/>
    </source>
</evidence>
<gene>
    <name evidence="2" type="ORF">SAMN05414137_115192</name>
</gene>
<protein>
    <recommendedName>
        <fullName evidence="1">DUF397 domain-containing protein</fullName>
    </recommendedName>
</protein>